<organism evidence="3 4">
    <name type="scientific">Natrinema versiforme</name>
    <dbReference type="NCBI Taxonomy" id="88724"/>
    <lineage>
        <taxon>Archaea</taxon>
        <taxon>Methanobacteriati</taxon>
        <taxon>Methanobacteriota</taxon>
        <taxon>Stenosarchaea group</taxon>
        <taxon>Halobacteria</taxon>
        <taxon>Halobacteriales</taxon>
        <taxon>Natrialbaceae</taxon>
        <taxon>Natrinema</taxon>
    </lineage>
</organism>
<dbReference type="Proteomes" id="UP000302218">
    <property type="component" value="Chromosome"/>
</dbReference>
<sequence>MPSPFRRDVGLALLALGLLAAPLWSLPLHLDEPTYRYEGTAVTAGNGSIDYADSDMVSHETPLRDEIACMDGIPWEVRPCAFERLLLENRTVPTDIYYGSAGRVRPPVDDRYRYVLLNGSVYETTYIANESVQRHGDYRIDLALERTTLEQVLQDVSRSVTAEEVSPTVAEAAQSGDARSHREVESPDTLLRLEDGTFQYVTLTEESDPSLAARSLDFLLTYFAPLLGLALLGYLSRRVEVTYVGDKRQ</sequence>
<proteinExistence type="predicted"/>
<feature type="region of interest" description="Disordered" evidence="1">
    <location>
        <begin position="164"/>
        <end position="186"/>
    </location>
</feature>
<accession>A0A4P8WK82</accession>
<keyword evidence="2" id="KW-0812">Transmembrane</keyword>
<dbReference type="KEGG" id="nvr:FEJ81_15445"/>
<dbReference type="InterPro" id="IPR058440">
    <property type="entry name" value="DUF8127"/>
</dbReference>
<dbReference type="RefSeq" id="WP_138246128.1">
    <property type="nucleotide sequence ID" value="NZ_CP040330.1"/>
</dbReference>
<evidence type="ECO:0000313" key="4">
    <source>
        <dbReference type="Proteomes" id="UP000302218"/>
    </source>
</evidence>
<reference evidence="4" key="1">
    <citation type="submission" date="2019-05" db="EMBL/GenBank/DDBJ databases">
        <title>Genome sequence and methylation pattern of the halophilic Archaeon Natrinema versiforme BOL5-4.</title>
        <authorList>
            <person name="DasSarma P."/>
            <person name="Anton B.P."/>
            <person name="DasSarma S.L."/>
            <person name="Martinez F.L."/>
            <person name="Guzman D."/>
            <person name="Roberts R.J."/>
            <person name="DasSarma S."/>
        </authorList>
    </citation>
    <scope>NUCLEOTIDE SEQUENCE [LARGE SCALE GENOMIC DNA]</scope>
    <source>
        <strain evidence="4">BOL5-4</strain>
    </source>
</reference>
<dbReference type="AlphaFoldDB" id="A0A4P8WK82"/>
<feature type="transmembrane region" description="Helical" evidence="2">
    <location>
        <begin position="218"/>
        <end position="235"/>
    </location>
</feature>
<evidence type="ECO:0000256" key="2">
    <source>
        <dbReference type="SAM" id="Phobius"/>
    </source>
</evidence>
<dbReference type="Pfam" id="PF26448">
    <property type="entry name" value="DUF8127"/>
    <property type="match status" value="1"/>
</dbReference>
<protein>
    <submittedName>
        <fullName evidence="3">Uncharacterized protein</fullName>
    </submittedName>
</protein>
<gene>
    <name evidence="3" type="ORF">FEJ81_15445</name>
</gene>
<dbReference type="EMBL" id="CP040330">
    <property type="protein sequence ID" value="QCS43675.1"/>
    <property type="molecule type" value="Genomic_DNA"/>
</dbReference>
<dbReference type="GeneID" id="40266696"/>
<keyword evidence="2" id="KW-0472">Membrane</keyword>
<evidence type="ECO:0000313" key="3">
    <source>
        <dbReference type="EMBL" id="QCS43675.1"/>
    </source>
</evidence>
<evidence type="ECO:0000256" key="1">
    <source>
        <dbReference type="SAM" id="MobiDB-lite"/>
    </source>
</evidence>
<keyword evidence="2" id="KW-1133">Transmembrane helix</keyword>
<dbReference type="OrthoDB" id="174768at2157"/>
<name>A0A4P8WK82_9EURY</name>